<evidence type="ECO:0000256" key="7">
    <source>
        <dbReference type="SAM" id="Phobius"/>
    </source>
</evidence>
<evidence type="ECO:0000256" key="5">
    <source>
        <dbReference type="ARBA" id="ARBA00022989"/>
    </source>
</evidence>
<dbReference type="EMBL" id="JASXSZ010000003">
    <property type="protein sequence ID" value="MDL9979825.1"/>
    <property type="molecule type" value="Genomic_DNA"/>
</dbReference>
<dbReference type="InterPro" id="IPR011701">
    <property type="entry name" value="MFS"/>
</dbReference>
<name>A0ABT7MZE4_9MICO</name>
<protein>
    <submittedName>
        <fullName evidence="9">MFS transporter</fullName>
    </submittedName>
</protein>
<feature type="transmembrane region" description="Helical" evidence="7">
    <location>
        <begin position="237"/>
        <end position="257"/>
    </location>
</feature>
<dbReference type="PRINTS" id="PR01035">
    <property type="entry name" value="TCRTETA"/>
</dbReference>
<dbReference type="Gene3D" id="1.20.1250.20">
    <property type="entry name" value="MFS general substrate transporter like domains"/>
    <property type="match status" value="1"/>
</dbReference>
<keyword evidence="10" id="KW-1185">Reference proteome</keyword>
<dbReference type="SUPFAM" id="SSF103473">
    <property type="entry name" value="MFS general substrate transporter"/>
    <property type="match status" value="1"/>
</dbReference>
<feature type="transmembrane region" description="Helical" evidence="7">
    <location>
        <begin position="74"/>
        <end position="92"/>
    </location>
</feature>
<reference evidence="9 10" key="1">
    <citation type="submission" date="2023-06" db="EMBL/GenBank/DDBJ databases">
        <title>Microbacterium sp. nov., isolated from a waste landfill.</title>
        <authorList>
            <person name="Wen W."/>
        </authorList>
    </citation>
    <scope>NUCLEOTIDE SEQUENCE [LARGE SCALE GENOMIC DNA]</scope>
    <source>
        <strain evidence="9 10">ASV49</strain>
    </source>
</reference>
<feature type="transmembrane region" description="Helical" evidence="7">
    <location>
        <begin position="207"/>
        <end position="231"/>
    </location>
</feature>
<feature type="transmembrane region" description="Helical" evidence="7">
    <location>
        <begin position="12"/>
        <end position="30"/>
    </location>
</feature>
<dbReference type="Pfam" id="PF07690">
    <property type="entry name" value="MFS_1"/>
    <property type="match status" value="1"/>
</dbReference>
<evidence type="ECO:0000256" key="3">
    <source>
        <dbReference type="ARBA" id="ARBA00022475"/>
    </source>
</evidence>
<keyword evidence="4 7" id="KW-0812">Transmembrane</keyword>
<accession>A0ABT7MZE4</accession>
<dbReference type="InterPro" id="IPR036259">
    <property type="entry name" value="MFS_trans_sf"/>
</dbReference>
<organism evidence="9 10">
    <name type="scientific">Microbacterium candidum</name>
    <dbReference type="NCBI Taxonomy" id="3041922"/>
    <lineage>
        <taxon>Bacteria</taxon>
        <taxon>Bacillati</taxon>
        <taxon>Actinomycetota</taxon>
        <taxon>Actinomycetes</taxon>
        <taxon>Micrococcales</taxon>
        <taxon>Microbacteriaceae</taxon>
        <taxon>Microbacterium</taxon>
    </lineage>
</organism>
<feature type="transmembrane region" description="Helical" evidence="7">
    <location>
        <begin position="141"/>
        <end position="158"/>
    </location>
</feature>
<evidence type="ECO:0000256" key="2">
    <source>
        <dbReference type="ARBA" id="ARBA00022448"/>
    </source>
</evidence>
<dbReference type="PANTHER" id="PTHR23517">
    <property type="entry name" value="RESISTANCE PROTEIN MDTM, PUTATIVE-RELATED-RELATED"/>
    <property type="match status" value="1"/>
</dbReference>
<comment type="caution">
    <text evidence="9">The sequence shown here is derived from an EMBL/GenBank/DDBJ whole genome shotgun (WGS) entry which is preliminary data.</text>
</comment>
<sequence length="389" mass="38175">MSSRPPARLGPLYLAGFTTAFGAHGVAAALGVETGDIGLTLLGFGVVLALYDLAEVLLKPVFGALSDRVGVKPVIVGGLAAFAAASLIGVLLPSPIWLGVARFAQGAAASAFSPASSSAVARVADPTSTGRYFGRYGSWKSLGYALGPLLGAFLVWWAGMPALFAALSVLALGATVWVAIALPRIPVLPRKRATLADLAREVGERSFLVPTLVLAATTGALGVAVGFLPLLSTHTGLGPVGGMATVTVLALASTLVQPWAGRRHDAGRLPAGAGTATGLVAIAVGLAVAALVPGPVTLYLAALLIGAGVGLATPLAFAHLAASTPADRMGRTMGSAELGRELGDAAGPLIAGAVGAATTASLGIGVVAIGVAASGAVAASALHGASAKE</sequence>
<evidence type="ECO:0000313" key="9">
    <source>
        <dbReference type="EMBL" id="MDL9979825.1"/>
    </source>
</evidence>
<dbReference type="PROSITE" id="PS50850">
    <property type="entry name" value="MFS"/>
    <property type="match status" value="1"/>
</dbReference>
<dbReference type="InterPro" id="IPR001958">
    <property type="entry name" value="Tet-R_TetA/multi-R_MdtG-like"/>
</dbReference>
<feature type="transmembrane region" description="Helical" evidence="7">
    <location>
        <begin position="269"/>
        <end position="292"/>
    </location>
</feature>
<keyword evidence="3" id="KW-1003">Cell membrane</keyword>
<evidence type="ECO:0000256" key="4">
    <source>
        <dbReference type="ARBA" id="ARBA00022692"/>
    </source>
</evidence>
<feature type="transmembrane region" description="Helical" evidence="7">
    <location>
        <begin position="298"/>
        <end position="322"/>
    </location>
</feature>
<evidence type="ECO:0000256" key="6">
    <source>
        <dbReference type="ARBA" id="ARBA00023136"/>
    </source>
</evidence>
<evidence type="ECO:0000256" key="1">
    <source>
        <dbReference type="ARBA" id="ARBA00004651"/>
    </source>
</evidence>
<evidence type="ECO:0000313" key="10">
    <source>
        <dbReference type="Proteomes" id="UP001235064"/>
    </source>
</evidence>
<dbReference type="InterPro" id="IPR050171">
    <property type="entry name" value="MFS_Transporters"/>
</dbReference>
<dbReference type="Proteomes" id="UP001235064">
    <property type="component" value="Unassembled WGS sequence"/>
</dbReference>
<proteinExistence type="predicted"/>
<evidence type="ECO:0000259" key="8">
    <source>
        <dbReference type="PROSITE" id="PS50850"/>
    </source>
</evidence>
<keyword evidence="5 7" id="KW-1133">Transmembrane helix</keyword>
<dbReference type="InterPro" id="IPR020846">
    <property type="entry name" value="MFS_dom"/>
</dbReference>
<feature type="transmembrane region" description="Helical" evidence="7">
    <location>
        <begin position="37"/>
        <end position="54"/>
    </location>
</feature>
<comment type="subcellular location">
    <subcellularLocation>
        <location evidence="1">Cell membrane</location>
        <topology evidence="1">Multi-pass membrane protein</topology>
    </subcellularLocation>
</comment>
<dbReference type="PANTHER" id="PTHR23517:SF13">
    <property type="entry name" value="MAJOR FACILITATOR SUPERFAMILY MFS_1"/>
    <property type="match status" value="1"/>
</dbReference>
<gene>
    <name evidence="9" type="ORF">QSV35_10835</name>
</gene>
<feature type="transmembrane region" description="Helical" evidence="7">
    <location>
        <begin position="164"/>
        <end position="186"/>
    </location>
</feature>
<keyword evidence="2" id="KW-0813">Transport</keyword>
<feature type="domain" description="Major facilitator superfamily (MFS) profile" evidence="8">
    <location>
        <begin position="8"/>
        <end position="389"/>
    </location>
</feature>
<dbReference type="RefSeq" id="WP_286288757.1">
    <property type="nucleotide sequence ID" value="NZ_JASXSZ010000003.1"/>
</dbReference>
<keyword evidence="6 7" id="KW-0472">Membrane</keyword>